<comment type="cofactor">
    <cofactor evidence="1">
        <name>FMN</name>
        <dbReference type="ChEBI" id="CHEBI:58210"/>
    </cofactor>
</comment>
<keyword evidence="4" id="KW-0288">FMN</keyword>
<dbReference type="KEGG" id="pseb:EOK75_20455"/>
<evidence type="ECO:0000256" key="3">
    <source>
        <dbReference type="ARBA" id="ARBA00022630"/>
    </source>
</evidence>
<protein>
    <submittedName>
        <fullName evidence="8">Nitroreductase family protein</fullName>
    </submittedName>
</protein>
<dbReference type="InterPro" id="IPR000415">
    <property type="entry name" value="Nitroreductase-like"/>
</dbReference>
<evidence type="ECO:0000256" key="5">
    <source>
        <dbReference type="ARBA" id="ARBA00023002"/>
    </source>
</evidence>
<geneLocation type="plasmid" evidence="8 9">
    <name>unnamed2</name>
</geneLocation>
<accession>A0A4P8ELF8</accession>
<sequence>MASQTVKTGFTLGHNYVNDLTRFLRWSHKGRQDRHAAQTEYAILKQYHGIEKGLSLKEPRPGFGQEKIKDLLVRIDTYEKDPAHKPAVVKAAIGSLLDYRTFNRTHDVSQLWLDRWLEARSSQQIEHAERDGGVEHVTRAAILEKTAGVTENFFMSRHSIRNFSGGEVPFDDIERAANIARKTPSVCNRQGPRSHCFMNASKALKLQSGNAGFGHQASRALVITSDIQAYSSVGERHQAYIDGGLYAMSIVYALHALGYGSCMLAWNQTMQKNAKARTKLGIPDNEVIIMMIAVGTLPDELVVANAYRRPVSSSLFVHPDE</sequence>
<evidence type="ECO:0000256" key="6">
    <source>
        <dbReference type="SAM" id="Phobius"/>
    </source>
</evidence>
<evidence type="ECO:0000313" key="9">
    <source>
        <dbReference type="Proteomes" id="UP000298631"/>
    </source>
</evidence>
<dbReference type="PANTHER" id="PTHR43673:SF2">
    <property type="entry name" value="NITROREDUCTASE"/>
    <property type="match status" value="1"/>
</dbReference>
<proteinExistence type="inferred from homology"/>
<dbReference type="Pfam" id="PF00881">
    <property type="entry name" value="Nitroreductase"/>
    <property type="match status" value="1"/>
</dbReference>
<dbReference type="EMBL" id="CP039966">
    <property type="protein sequence ID" value="QCO58130.1"/>
    <property type="molecule type" value="Genomic_DNA"/>
</dbReference>
<keyword evidence="6" id="KW-0812">Transmembrane</keyword>
<feature type="transmembrane region" description="Helical" evidence="6">
    <location>
        <begin position="245"/>
        <end position="266"/>
    </location>
</feature>
<dbReference type="InterPro" id="IPR029479">
    <property type="entry name" value="Nitroreductase"/>
</dbReference>
<keyword evidence="6" id="KW-1133">Transmembrane helix</keyword>
<dbReference type="PANTHER" id="PTHR43673">
    <property type="entry name" value="NAD(P)H NITROREDUCTASE YDGI-RELATED"/>
    <property type="match status" value="1"/>
</dbReference>
<gene>
    <name evidence="8" type="ORF">EOK75_20455</name>
</gene>
<evidence type="ECO:0000259" key="7">
    <source>
        <dbReference type="Pfam" id="PF00881"/>
    </source>
</evidence>
<dbReference type="OrthoDB" id="9802510at2"/>
<dbReference type="GO" id="GO:0016491">
    <property type="term" value="F:oxidoreductase activity"/>
    <property type="evidence" value="ECO:0007669"/>
    <property type="project" value="UniProtKB-KW"/>
</dbReference>
<evidence type="ECO:0000313" key="8">
    <source>
        <dbReference type="EMBL" id="QCO58130.1"/>
    </source>
</evidence>
<keyword evidence="5" id="KW-0560">Oxidoreductase</keyword>
<comment type="similarity">
    <text evidence="2">Belongs to the nitroreductase family.</text>
</comment>
<evidence type="ECO:0000256" key="4">
    <source>
        <dbReference type="ARBA" id="ARBA00022643"/>
    </source>
</evidence>
<dbReference type="AlphaFoldDB" id="A0A4P8ELF8"/>
<keyword evidence="9" id="KW-1185">Reference proteome</keyword>
<feature type="domain" description="Nitroreductase" evidence="7">
    <location>
        <begin position="206"/>
        <end position="295"/>
    </location>
</feature>
<evidence type="ECO:0000256" key="2">
    <source>
        <dbReference type="ARBA" id="ARBA00007118"/>
    </source>
</evidence>
<keyword evidence="8" id="KW-0614">Plasmid</keyword>
<reference evidence="8 9" key="1">
    <citation type="submission" date="2019-05" db="EMBL/GenBank/DDBJ databases">
        <title>Pseudorhodobacter turbinis sp. nov., isolated from the gut of the Korean turban shell.</title>
        <authorList>
            <person name="Jeong Y.-S."/>
            <person name="Kang W.-R."/>
            <person name="Bae J.-W."/>
        </authorList>
    </citation>
    <scope>NUCLEOTIDE SEQUENCE [LARGE SCALE GENOMIC DNA]</scope>
    <source>
        <strain evidence="8 9">S12M18</strain>
        <plasmid evidence="8 9">unnamed2</plasmid>
    </source>
</reference>
<organism evidence="8 9">
    <name type="scientific">Pseudorhodobacter turbinis</name>
    <dbReference type="NCBI Taxonomy" id="2500533"/>
    <lineage>
        <taxon>Bacteria</taxon>
        <taxon>Pseudomonadati</taxon>
        <taxon>Pseudomonadota</taxon>
        <taxon>Alphaproteobacteria</taxon>
        <taxon>Rhodobacterales</taxon>
        <taxon>Paracoccaceae</taxon>
        <taxon>Pseudorhodobacter</taxon>
    </lineage>
</organism>
<keyword evidence="6" id="KW-0472">Membrane</keyword>
<name>A0A4P8ELF8_9RHOB</name>
<dbReference type="Gene3D" id="3.40.109.10">
    <property type="entry name" value="NADH Oxidase"/>
    <property type="match status" value="1"/>
</dbReference>
<dbReference type="Proteomes" id="UP000298631">
    <property type="component" value="Plasmid unnamed2"/>
</dbReference>
<dbReference type="SUPFAM" id="SSF55469">
    <property type="entry name" value="FMN-dependent nitroreductase-like"/>
    <property type="match status" value="1"/>
</dbReference>
<keyword evidence="3" id="KW-0285">Flavoprotein</keyword>
<evidence type="ECO:0000256" key="1">
    <source>
        <dbReference type="ARBA" id="ARBA00001917"/>
    </source>
</evidence>